<accession>A0A7G7G653</accession>
<feature type="region of interest" description="Disordered" evidence="1">
    <location>
        <begin position="22"/>
        <end position="98"/>
    </location>
</feature>
<feature type="chain" id="PRO_5028816681" description="PepSY domain-containing protein" evidence="2">
    <location>
        <begin position="22"/>
        <end position="171"/>
    </location>
</feature>
<evidence type="ECO:0000313" key="3">
    <source>
        <dbReference type="EMBL" id="QNF32637.1"/>
    </source>
</evidence>
<dbReference type="EMBL" id="CP055156">
    <property type="protein sequence ID" value="QNF32637.1"/>
    <property type="molecule type" value="Genomic_DNA"/>
</dbReference>
<reference evidence="3 4" key="1">
    <citation type="journal article" date="2018" name="Int. J. Syst. Evol. Microbiol.">
        <title>Adhaeribacter swui sp. nov., isolated from wet mud.</title>
        <authorList>
            <person name="Kim D.U."/>
            <person name="Kim K.W."/>
            <person name="Kang M.S."/>
            <person name="Kim J.Y."/>
            <person name="Jang J.H."/>
            <person name="Kim M.K."/>
        </authorList>
    </citation>
    <scope>NUCLEOTIDE SEQUENCE [LARGE SCALE GENOMIC DNA]</scope>
    <source>
        <strain evidence="3 4">KCTC 52873</strain>
    </source>
</reference>
<evidence type="ECO:0008006" key="5">
    <source>
        <dbReference type="Google" id="ProtNLM"/>
    </source>
</evidence>
<keyword evidence="4" id="KW-1185">Reference proteome</keyword>
<dbReference type="RefSeq" id="WP_185273415.1">
    <property type="nucleotide sequence ID" value="NZ_CP055156.1"/>
</dbReference>
<dbReference type="Gene3D" id="3.10.450.360">
    <property type="match status" value="1"/>
</dbReference>
<protein>
    <recommendedName>
        <fullName evidence="5">PepSY domain-containing protein</fullName>
    </recommendedName>
</protein>
<dbReference type="KEGG" id="aswu:HUW51_07810"/>
<evidence type="ECO:0000256" key="2">
    <source>
        <dbReference type="SAM" id="SignalP"/>
    </source>
</evidence>
<keyword evidence="2" id="KW-0732">Signal</keyword>
<gene>
    <name evidence="3" type="ORF">HUW51_07810</name>
</gene>
<name>A0A7G7G653_9BACT</name>
<evidence type="ECO:0000256" key="1">
    <source>
        <dbReference type="SAM" id="MobiDB-lite"/>
    </source>
</evidence>
<evidence type="ECO:0000313" key="4">
    <source>
        <dbReference type="Proteomes" id="UP000515237"/>
    </source>
</evidence>
<dbReference type="AlphaFoldDB" id="A0A7G7G653"/>
<sequence length="171" mass="16354">MKKIVVSAFSLFLLGAVSANAQTTTGGQSGTATQTTTPSATSGATQSTTPAGTQSGTQDGTAASTATTPAADATGAAATGAATSTAAGTATGAGTAADAASTAAPAGTAVALEELPAAVKATLASEKLKTWTPSGAQLVTDASGKEYYSIELKQANQIGTVKLSKEGKPVK</sequence>
<organism evidence="3 4">
    <name type="scientific">Adhaeribacter swui</name>
    <dbReference type="NCBI Taxonomy" id="2086471"/>
    <lineage>
        <taxon>Bacteria</taxon>
        <taxon>Pseudomonadati</taxon>
        <taxon>Bacteroidota</taxon>
        <taxon>Cytophagia</taxon>
        <taxon>Cytophagales</taxon>
        <taxon>Hymenobacteraceae</taxon>
        <taxon>Adhaeribacter</taxon>
    </lineage>
</organism>
<proteinExistence type="predicted"/>
<dbReference type="Proteomes" id="UP000515237">
    <property type="component" value="Chromosome"/>
</dbReference>
<feature type="signal peptide" evidence="2">
    <location>
        <begin position="1"/>
        <end position="21"/>
    </location>
</feature>